<dbReference type="Proteomes" id="UP000177798">
    <property type="component" value="Chromosome 11"/>
</dbReference>
<feature type="region of interest" description="Disordered" evidence="9">
    <location>
        <begin position="698"/>
        <end position="721"/>
    </location>
</feature>
<sequence>MKGFRQRVHEQLSRTKDPNKSKSKKGDSKDGTSSPSQSNSREAGQSPAVTPSSSSTTLNDLRNKPLPPNDGTSSAGPTAQPPLNTALNTMSTPDRFNTGGGSPGPATPNRHGALPPSVVISPSAPHIPPPGAAETMPHDLAPPKAGAKSMMFDRLQTTPKDVPEGIRTPKRQHSSRFDISPLRELEKLPGFHEVPPNRRQDLFMQKIDQCNVIFDFNDASADMKSKEIKRLALHELLDYVANNRQVITEAMYPKVVEMFSKNLFRPIPPPMNPQGEAFDPEEDEPVLEVAWPHIQVVYEFFLRFIESQDFNTNIAKAYIDHSFVLQLLELFDSEDPRERDFLKTTLHRIYGKFLNLRSYIRRSINNVFFQFVYETERFNGIAELLEILGSIINGFALPLKEEHKLFLTRVLIPLHKVKSLSMYHPQLAYCIVQFLEKDAALTEEVVLGLLRYWPKVNSTKEVMFLNEVEDIFEVMDPAEFAKVQEPLFHQLAKSVASPHFQVAERALYFWNNEYFCNLVSDNVEIILPIMFAPLYENSKGHWNRTIHGMVYNAMKLFMEINPQLFDDCSHDYTEHQNNAEAREQARANKWKALAEQAGRSKTNGVVLPTGPASPSRTKGTPLRGDDVDPMTEDNQKRLDSLKLQDGDRRERRPTHDRQNSSNIISGLDFGFDTDAKRSVSGGSTTAVVGLVSSSKVAQKDLDGEPETSDHSFIDDQASLLS</sequence>
<dbReference type="PANTHER" id="PTHR10257:SF3">
    <property type="entry name" value="SERINE_THREONINE-PROTEIN PHOSPHATASE 2A 56 KDA REGULATORY SUBUNIT GAMMA ISOFORM"/>
    <property type="match status" value="1"/>
</dbReference>
<dbReference type="PIRSF" id="PIRSF028043">
    <property type="entry name" value="PP2A_B56"/>
    <property type="match status" value="1"/>
</dbReference>
<dbReference type="GO" id="GO:0051754">
    <property type="term" value="P:meiotic sister chromatid cohesion, centromeric"/>
    <property type="evidence" value="ECO:0007669"/>
    <property type="project" value="UniProtKB-ARBA"/>
</dbReference>
<evidence type="ECO:0000256" key="6">
    <source>
        <dbReference type="ARBA" id="ARBA00023242"/>
    </source>
</evidence>
<keyword evidence="4" id="KW-0963">Cytoplasm</keyword>
<name>A0A1D9QFD0_SCLS1</name>
<dbReference type="SUPFAM" id="SSF48371">
    <property type="entry name" value="ARM repeat"/>
    <property type="match status" value="1"/>
</dbReference>
<reference evidence="11" key="1">
    <citation type="journal article" date="2017" name="Genome Biol. Evol.">
        <title>The complete genome sequence of the phytopathogenic fungus Sclerotinia sclerotiorum reveals insights into the genome architecture of broad host range pathogens.</title>
        <authorList>
            <person name="Derbyshire M."/>
            <person name="Denton-Giles M."/>
            <person name="Hegedus D."/>
            <person name="Seifbarghy S."/>
            <person name="Rollins J."/>
            <person name="van Kan J."/>
            <person name="Seidl M.F."/>
            <person name="Faino L."/>
            <person name="Mbengue M."/>
            <person name="Navaud O."/>
            <person name="Raffaele S."/>
            <person name="Hammond-Kosack K."/>
            <person name="Heard S."/>
            <person name="Oliver R."/>
        </authorList>
    </citation>
    <scope>NUCLEOTIDE SEQUENCE [LARGE SCALE GENOMIC DNA]</scope>
    <source>
        <strain evidence="11">ATCC 18683 / 1980 / Ss-1</strain>
    </source>
</reference>
<evidence type="ECO:0000256" key="8">
    <source>
        <dbReference type="PIRNR" id="PIRNR028043"/>
    </source>
</evidence>
<feature type="compositionally biased region" description="Basic and acidic residues" evidence="9">
    <location>
        <begin position="7"/>
        <end position="30"/>
    </location>
</feature>
<dbReference type="Gene3D" id="1.25.10.10">
    <property type="entry name" value="Leucine-rich Repeat Variant"/>
    <property type="match status" value="1"/>
</dbReference>
<feature type="compositionally biased region" description="Basic and acidic residues" evidence="9">
    <location>
        <begin position="698"/>
        <end position="713"/>
    </location>
</feature>
<dbReference type="PANTHER" id="PTHR10257">
    <property type="entry name" value="SERINE/THREONINE PROTEIN PHOSPHATASE 2A PP2A REGULATORY SUBUNIT B"/>
    <property type="match status" value="1"/>
</dbReference>
<dbReference type="GO" id="GO:0000159">
    <property type="term" value="C:protein phosphatase type 2A complex"/>
    <property type="evidence" value="ECO:0007669"/>
    <property type="project" value="UniProtKB-UniRule"/>
</dbReference>
<dbReference type="VEuPathDB" id="FungiDB:sscle_11g082720"/>
<evidence type="ECO:0000256" key="1">
    <source>
        <dbReference type="ARBA" id="ARBA00004123"/>
    </source>
</evidence>
<gene>
    <name evidence="10" type="ORF">sscle_11g082720</name>
</gene>
<dbReference type="EMBL" id="CP017824">
    <property type="protein sequence ID" value="APA13502.1"/>
    <property type="molecule type" value="Genomic_DNA"/>
</dbReference>
<dbReference type="GO" id="GO:0005816">
    <property type="term" value="C:spindle pole body"/>
    <property type="evidence" value="ECO:0007669"/>
    <property type="project" value="UniProtKB-ARBA"/>
</dbReference>
<comment type="function">
    <text evidence="8">The B regulatory subunit might modulate substrate selectivity and catalytic activity, and also might direct the localization of the catalytic enzyme to a particular subcellular compartment.</text>
</comment>
<keyword evidence="6" id="KW-0539">Nucleus</keyword>
<dbReference type="GO" id="GO:1901991">
    <property type="term" value="P:negative regulation of mitotic cell cycle phase transition"/>
    <property type="evidence" value="ECO:0007669"/>
    <property type="project" value="UniProtKB-ARBA"/>
</dbReference>
<evidence type="ECO:0000256" key="9">
    <source>
        <dbReference type="SAM" id="MobiDB-lite"/>
    </source>
</evidence>
<feature type="region of interest" description="Disordered" evidence="9">
    <location>
        <begin position="1"/>
        <end position="144"/>
    </location>
</feature>
<dbReference type="OMA" id="ECSHEYT"/>
<comment type="similarity">
    <text evidence="3">Belongs to the phosphatase 2A regulatory subunit B family.</text>
</comment>
<comment type="subcellular location">
    <subcellularLocation>
        <location evidence="2">Cytoplasm</location>
    </subcellularLocation>
    <subcellularLocation>
        <location evidence="1">Nucleus</location>
    </subcellularLocation>
</comment>
<dbReference type="OrthoDB" id="10264446at2759"/>
<evidence type="ECO:0000313" key="11">
    <source>
        <dbReference type="Proteomes" id="UP000177798"/>
    </source>
</evidence>
<feature type="compositionally biased region" description="Basic and acidic residues" evidence="9">
    <location>
        <begin position="633"/>
        <end position="658"/>
    </location>
</feature>
<evidence type="ECO:0000313" key="10">
    <source>
        <dbReference type="EMBL" id="APA13502.1"/>
    </source>
</evidence>
<dbReference type="Pfam" id="PF01603">
    <property type="entry name" value="B56"/>
    <property type="match status" value="1"/>
</dbReference>
<keyword evidence="5" id="KW-0597">Phosphoprotein</keyword>
<feature type="compositionally biased region" description="Polar residues" evidence="9">
    <location>
        <begin position="70"/>
        <end position="95"/>
    </location>
</feature>
<protein>
    <recommendedName>
        <fullName evidence="8">Serine/threonine-protein phosphatase 2A 56 kDa regulatory subunit</fullName>
    </recommendedName>
</protein>
<organism evidence="10 11">
    <name type="scientific">Sclerotinia sclerotiorum (strain ATCC 18683 / 1980 / Ss-1)</name>
    <name type="common">White mold</name>
    <name type="synonym">Whetzelinia sclerotiorum</name>
    <dbReference type="NCBI Taxonomy" id="665079"/>
    <lineage>
        <taxon>Eukaryota</taxon>
        <taxon>Fungi</taxon>
        <taxon>Dikarya</taxon>
        <taxon>Ascomycota</taxon>
        <taxon>Pezizomycotina</taxon>
        <taxon>Leotiomycetes</taxon>
        <taxon>Helotiales</taxon>
        <taxon>Sclerotiniaceae</taxon>
        <taxon>Sclerotinia</taxon>
    </lineage>
</organism>
<dbReference type="GO" id="GO:0007165">
    <property type="term" value="P:signal transduction"/>
    <property type="evidence" value="ECO:0007669"/>
    <property type="project" value="InterPro"/>
</dbReference>
<dbReference type="GO" id="GO:0098813">
    <property type="term" value="P:nuclear chromosome segregation"/>
    <property type="evidence" value="ECO:0007669"/>
    <property type="project" value="UniProtKB-ARBA"/>
</dbReference>
<evidence type="ECO:0000256" key="7">
    <source>
        <dbReference type="ARBA" id="ARBA00064351"/>
    </source>
</evidence>
<comment type="subunit">
    <text evidence="7">PP2A consists of a common heterodimeric core enzyme, composed of a 36 kDa catalytic subunit (subunit C) and a 65 kDa constant regulatory subunit (PR65 or subunit A), that associates with a variety of regulatory subunits. Proteins that associate with the core dimer include three families of regulatory subunits B (the R2/B/PR55/B55, R3/B''/PR72/PR130/PR59 and R5/B'/B56 families), the 48 kDa variable regulatory subunit, viral proteins, and cell signaling molecules.</text>
</comment>
<dbReference type="AlphaFoldDB" id="A0A1D9QFD0"/>
<evidence type="ECO:0000256" key="2">
    <source>
        <dbReference type="ARBA" id="ARBA00004496"/>
    </source>
</evidence>
<dbReference type="InterPro" id="IPR011989">
    <property type="entry name" value="ARM-like"/>
</dbReference>
<dbReference type="GO" id="GO:0005634">
    <property type="term" value="C:nucleus"/>
    <property type="evidence" value="ECO:0007669"/>
    <property type="project" value="UniProtKB-SubCell"/>
</dbReference>
<feature type="region of interest" description="Disordered" evidence="9">
    <location>
        <begin position="576"/>
        <end position="668"/>
    </location>
</feature>
<feature type="compositionally biased region" description="Polar residues" evidence="9">
    <location>
        <begin position="37"/>
        <end position="49"/>
    </location>
</feature>
<accession>A0A1D9QFD0</accession>
<dbReference type="InterPro" id="IPR016024">
    <property type="entry name" value="ARM-type_fold"/>
</dbReference>
<proteinExistence type="inferred from homology"/>
<dbReference type="GO" id="GO:0000776">
    <property type="term" value="C:kinetochore"/>
    <property type="evidence" value="ECO:0007669"/>
    <property type="project" value="UniProtKB-ARBA"/>
</dbReference>
<evidence type="ECO:0000256" key="5">
    <source>
        <dbReference type="ARBA" id="ARBA00022553"/>
    </source>
</evidence>
<evidence type="ECO:0000256" key="3">
    <source>
        <dbReference type="ARBA" id="ARBA00008259"/>
    </source>
</evidence>
<dbReference type="RefSeq" id="XP_001591242.1">
    <property type="nucleotide sequence ID" value="XM_001591192.1"/>
</dbReference>
<dbReference type="GO" id="GO:0019888">
    <property type="term" value="F:protein phosphatase regulator activity"/>
    <property type="evidence" value="ECO:0007669"/>
    <property type="project" value="UniProtKB-UniRule"/>
</dbReference>
<dbReference type="FunFam" id="1.25.10.10:FF:000016">
    <property type="entry name" value="Serine/threonine-protein phosphatase 2A 56 kDa regulatory subunit"/>
    <property type="match status" value="1"/>
</dbReference>
<evidence type="ECO:0000256" key="4">
    <source>
        <dbReference type="ARBA" id="ARBA00022490"/>
    </source>
</evidence>
<dbReference type="GO" id="GO:0005737">
    <property type="term" value="C:cytoplasm"/>
    <property type="evidence" value="ECO:0007669"/>
    <property type="project" value="UniProtKB-SubCell"/>
</dbReference>
<dbReference type="InterPro" id="IPR002554">
    <property type="entry name" value="PP2A_B56"/>
</dbReference>
<dbReference type="KEGG" id="ssl:SS1G_07868"/>